<dbReference type="AlphaFoldDB" id="A0A0F7FPZ4"/>
<evidence type="ECO:0000313" key="2">
    <source>
        <dbReference type="EMBL" id="AKG41478.1"/>
    </source>
</evidence>
<sequence>MDDVVVVVPCLGPGAPVVGVPVGAVNDPACEVVTKGKLFPTREGFVGRVCDMSEDVHGEGEVPQTGAVRINREGRVEHYDGATWRPYGELPDDGDLSEPRFRFHDDIGPPPP</sequence>
<keyword evidence="3" id="KW-1185">Reference proteome</keyword>
<evidence type="ECO:0000313" key="3">
    <source>
        <dbReference type="Proteomes" id="UP000034034"/>
    </source>
</evidence>
<organism evidence="2 3">
    <name type="scientific">Streptomyces xiamenensis</name>
    <dbReference type="NCBI Taxonomy" id="408015"/>
    <lineage>
        <taxon>Bacteria</taxon>
        <taxon>Bacillati</taxon>
        <taxon>Actinomycetota</taxon>
        <taxon>Actinomycetes</taxon>
        <taxon>Kitasatosporales</taxon>
        <taxon>Streptomycetaceae</taxon>
        <taxon>Streptomyces</taxon>
    </lineage>
</organism>
<dbReference type="STRING" id="408015.SXIM_00940"/>
<proteinExistence type="predicted"/>
<accession>A0A0F7FPZ4</accession>
<evidence type="ECO:0000256" key="1">
    <source>
        <dbReference type="SAM" id="MobiDB-lite"/>
    </source>
</evidence>
<dbReference type="HOGENOM" id="CLU_2144553_0_0_11"/>
<feature type="region of interest" description="Disordered" evidence="1">
    <location>
        <begin position="82"/>
        <end position="112"/>
    </location>
</feature>
<dbReference type="EMBL" id="CP009922">
    <property type="protein sequence ID" value="AKG41478.1"/>
    <property type="molecule type" value="Genomic_DNA"/>
</dbReference>
<dbReference type="RefSeq" id="WP_030738611.1">
    <property type="nucleotide sequence ID" value="NZ_CP009922.3"/>
</dbReference>
<feature type="compositionally biased region" description="Basic and acidic residues" evidence="1">
    <location>
        <begin position="97"/>
        <end position="112"/>
    </location>
</feature>
<dbReference type="KEGG" id="sxi:SXIM_00940"/>
<gene>
    <name evidence="2" type="ORF">SXIM_00940</name>
</gene>
<dbReference type="PATRIC" id="fig|408015.6.peg.111"/>
<reference evidence="2" key="1">
    <citation type="submission" date="2019-08" db="EMBL/GenBank/DDBJ databases">
        <title>Complete genome sequence of a mangrove-derived Streptomyces xiamenensis.</title>
        <authorList>
            <person name="Xu J."/>
        </authorList>
    </citation>
    <scope>NUCLEOTIDE SEQUENCE</scope>
    <source>
        <strain evidence="2">318</strain>
    </source>
</reference>
<dbReference type="Proteomes" id="UP000034034">
    <property type="component" value="Chromosome"/>
</dbReference>
<name>A0A0F7FPZ4_9ACTN</name>
<protein>
    <submittedName>
        <fullName evidence="2">Response regulatory protein</fullName>
    </submittedName>
</protein>